<sequence>MNEFKNDIQSKTNDVIDSGLGFVFSFVFFFVIFLIGVVFAFIGQ</sequence>
<protein>
    <recommendedName>
        <fullName evidence="4">YqzM-like protein</fullName>
    </recommendedName>
</protein>
<keyword evidence="1" id="KW-1133">Transmembrane helix</keyword>
<evidence type="ECO:0008006" key="4">
    <source>
        <dbReference type="Google" id="ProtNLM"/>
    </source>
</evidence>
<reference evidence="2 3" key="2">
    <citation type="submission" date="2014-05" db="EMBL/GenBank/DDBJ databases">
        <title>Draft genome sequence of Halobacillus karajensis HK-03.</title>
        <authorList>
            <person name="Khelaifia S."/>
            <person name="Croce O."/>
            <person name="Lagier J.C."/>
            <person name="Raoult D."/>
        </authorList>
    </citation>
    <scope>NUCLEOTIDE SEQUENCE [LARGE SCALE GENOMIC DNA]</scope>
    <source>
        <strain evidence="2 3">HD-03</strain>
    </source>
</reference>
<dbReference type="RefSeq" id="WP_035509215.1">
    <property type="nucleotide sequence ID" value="NZ_CCDH010000001.1"/>
</dbReference>
<gene>
    <name evidence="2" type="ORF">BN983_02690</name>
</gene>
<keyword evidence="1" id="KW-0812">Transmembrane</keyword>
<keyword evidence="1" id="KW-0472">Membrane</keyword>
<evidence type="ECO:0000313" key="3">
    <source>
        <dbReference type="Proteomes" id="UP000028868"/>
    </source>
</evidence>
<dbReference type="Pfam" id="PF14141">
    <property type="entry name" value="YqzM"/>
    <property type="match status" value="1"/>
</dbReference>
<evidence type="ECO:0000256" key="1">
    <source>
        <dbReference type="SAM" id="Phobius"/>
    </source>
</evidence>
<comment type="caution">
    <text evidence="2">The sequence shown here is derived from an EMBL/GenBank/DDBJ whole genome shotgun (WGS) entry which is preliminary data.</text>
</comment>
<dbReference type="InterPro" id="IPR025416">
    <property type="entry name" value="YqzM"/>
</dbReference>
<dbReference type="EMBL" id="CCDI010000003">
    <property type="protein sequence ID" value="CDQ24410.1"/>
    <property type="molecule type" value="Genomic_DNA"/>
</dbReference>
<feature type="transmembrane region" description="Helical" evidence="1">
    <location>
        <begin position="20"/>
        <end position="42"/>
    </location>
</feature>
<reference evidence="3" key="1">
    <citation type="submission" date="2014-03" db="EMBL/GenBank/DDBJ databases">
        <authorList>
            <person name="Urmite Genomes U."/>
        </authorList>
    </citation>
    <scope>NUCLEOTIDE SEQUENCE [LARGE SCALE GENOMIC DNA]</scope>
    <source>
        <strain evidence="3">HD-03</strain>
    </source>
</reference>
<accession>A0A024P6A0</accession>
<evidence type="ECO:0000313" key="2">
    <source>
        <dbReference type="EMBL" id="CDQ24410.1"/>
    </source>
</evidence>
<name>A0A024P6A0_9BACI</name>
<organism evidence="2 3">
    <name type="scientific">Halobacillus karajensis</name>
    <dbReference type="NCBI Taxonomy" id="195088"/>
    <lineage>
        <taxon>Bacteria</taxon>
        <taxon>Bacillati</taxon>
        <taxon>Bacillota</taxon>
        <taxon>Bacilli</taxon>
        <taxon>Bacillales</taxon>
        <taxon>Bacillaceae</taxon>
        <taxon>Halobacillus</taxon>
    </lineage>
</organism>
<dbReference type="AlphaFoldDB" id="A0A024P6A0"/>
<proteinExistence type="predicted"/>
<dbReference type="Proteomes" id="UP000028868">
    <property type="component" value="Unassembled WGS sequence"/>
</dbReference>
<keyword evidence="3" id="KW-1185">Reference proteome</keyword>